<evidence type="ECO:0008006" key="3">
    <source>
        <dbReference type="Google" id="ProtNLM"/>
    </source>
</evidence>
<dbReference type="Proteomes" id="UP001054252">
    <property type="component" value="Unassembled WGS sequence"/>
</dbReference>
<name>A0AAV5K0C5_9ROSI</name>
<dbReference type="SUPFAM" id="SSF57756">
    <property type="entry name" value="Retrovirus zinc finger-like domains"/>
    <property type="match status" value="1"/>
</dbReference>
<proteinExistence type="predicted"/>
<dbReference type="PANTHER" id="PTHR47481">
    <property type="match status" value="1"/>
</dbReference>
<gene>
    <name evidence="1" type="ORF">SLEP1_g27622</name>
</gene>
<sequence length="271" mass="30114">MSWKAQILSLLRGYELDGFIDGTHPCPIATEPTYSFWARQDQLLHHAFLTSISEAITPYIAVATIAQQAWETLVKLYANRSQTRVITLKERLQTMKRDGHSFSEYLRSLKTVVDELGSVDLPLTDDDLTVYVLNGLGPGFREIVASLHTHDSSLSFDDLHDRLVAYEESLKRDDLRINSAPITAHYANIPGPSHLKCRNQGLRTSNRPAGLTCQLCKLDGHFATNCPNFRVQALRPMAHAASSSAAILDDCLLDSSANHHVTIDLANLALH</sequence>
<dbReference type="PANTHER" id="PTHR47481:SF34">
    <property type="entry name" value="CCHC-TYPE DOMAIN-CONTAINING PROTEIN"/>
    <property type="match status" value="1"/>
</dbReference>
<evidence type="ECO:0000313" key="1">
    <source>
        <dbReference type="EMBL" id="GKV17069.1"/>
    </source>
</evidence>
<protein>
    <recommendedName>
        <fullName evidence="3">Gag protein</fullName>
    </recommendedName>
</protein>
<dbReference type="GO" id="GO:0008270">
    <property type="term" value="F:zinc ion binding"/>
    <property type="evidence" value="ECO:0007669"/>
    <property type="project" value="InterPro"/>
</dbReference>
<accession>A0AAV5K0C5</accession>
<keyword evidence="2" id="KW-1185">Reference proteome</keyword>
<dbReference type="InterPro" id="IPR036875">
    <property type="entry name" value="Znf_CCHC_sf"/>
</dbReference>
<organism evidence="1 2">
    <name type="scientific">Rubroshorea leprosula</name>
    <dbReference type="NCBI Taxonomy" id="152421"/>
    <lineage>
        <taxon>Eukaryota</taxon>
        <taxon>Viridiplantae</taxon>
        <taxon>Streptophyta</taxon>
        <taxon>Embryophyta</taxon>
        <taxon>Tracheophyta</taxon>
        <taxon>Spermatophyta</taxon>
        <taxon>Magnoliopsida</taxon>
        <taxon>eudicotyledons</taxon>
        <taxon>Gunneridae</taxon>
        <taxon>Pentapetalae</taxon>
        <taxon>rosids</taxon>
        <taxon>malvids</taxon>
        <taxon>Malvales</taxon>
        <taxon>Dipterocarpaceae</taxon>
        <taxon>Rubroshorea</taxon>
    </lineage>
</organism>
<dbReference type="Pfam" id="PF14223">
    <property type="entry name" value="Retrotran_gag_2"/>
    <property type="match status" value="1"/>
</dbReference>
<dbReference type="EMBL" id="BPVZ01000047">
    <property type="protein sequence ID" value="GKV17069.1"/>
    <property type="molecule type" value="Genomic_DNA"/>
</dbReference>
<dbReference type="GO" id="GO:0003676">
    <property type="term" value="F:nucleic acid binding"/>
    <property type="evidence" value="ECO:0007669"/>
    <property type="project" value="InterPro"/>
</dbReference>
<reference evidence="1 2" key="1">
    <citation type="journal article" date="2021" name="Commun. Biol.">
        <title>The genome of Shorea leprosula (Dipterocarpaceae) highlights the ecological relevance of drought in aseasonal tropical rainforests.</title>
        <authorList>
            <person name="Ng K.K.S."/>
            <person name="Kobayashi M.J."/>
            <person name="Fawcett J.A."/>
            <person name="Hatakeyama M."/>
            <person name="Paape T."/>
            <person name="Ng C.H."/>
            <person name="Ang C.C."/>
            <person name="Tnah L.H."/>
            <person name="Lee C.T."/>
            <person name="Nishiyama T."/>
            <person name="Sese J."/>
            <person name="O'Brien M.J."/>
            <person name="Copetti D."/>
            <person name="Mohd Noor M.I."/>
            <person name="Ong R.C."/>
            <person name="Putra M."/>
            <person name="Sireger I.Z."/>
            <person name="Indrioko S."/>
            <person name="Kosugi Y."/>
            <person name="Izuno A."/>
            <person name="Isagi Y."/>
            <person name="Lee S.L."/>
            <person name="Shimizu K.K."/>
        </authorList>
    </citation>
    <scope>NUCLEOTIDE SEQUENCE [LARGE SCALE GENOMIC DNA]</scope>
    <source>
        <strain evidence="1">214</strain>
    </source>
</reference>
<comment type="caution">
    <text evidence="1">The sequence shown here is derived from an EMBL/GenBank/DDBJ whole genome shotgun (WGS) entry which is preliminary data.</text>
</comment>
<evidence type="ECO:0000313" key="2">
    <source>
        <dbReference type="Proteomes" id="UP001054252"/>
    </source>
</evidence>
<dbReference type="AlphaFoldDB" id="A0AAV5K0C5"/>